<evidence type="ECO:0000313" key="9">
    <source>
        <dbReference type="Ensembl" id="ENSPTIP00000015853.1"/>
    </source>
</evidence>
<dbReference type="GO" id="GO:0009566">
    <property type="term" value="P:fertilization"/>
    <property type="evidence" value="ECO:0007669"/>
    <property type="project" value="Ensembl"/>
</dbReference>
<evidence type="ECO:0000256" key="2">
    <source>
        <dbReference type="ARBA" id="ARBA00004286"/>
    </source>
</evidence>
<dbReference type="GO" id="GO:0000800">
    <property type="term" value="C:lateral element"/>
    <property type="evidence" value="ECO:0007669"/>
    <property type="project" value="Ensembl"/>
</dbReference>
<gene>
    <name evidence="9" type="primary">SYCP2</name>
</gene>
<evidence type="ECO:0000313" key="10">
    <source>
        <dbReference type="Proteomes" id="UP000675900"/>
    </source>
</evidence>
<feature type="compositionally biased region" description="Basic and acidic residues" evidence="6">
    <location>
        <begin position="621"/>
        <end position="636"/>
    </location>
</feature>
<dbReference type="GO" id="GO:0035234">
    <property type="term" value="P:ectopic germ cell programmed cell death"/>
    <property type="evidence" value="ECO:0007669"/>
    <property type="project" value="Ensembl"/>
</dbReference>
<reference evidence="9" key="2">
    <citation type="submission" date="2025-09" db="UniProtKB">
        <authorList>
            <consortium name="Ensembl"/>
        </authorList>
    </citation>
    <scope>IDENTIFICATION</scope>
</reference>
<dbReference type="GO" id="GO:0006915">
    <property type="term" value="P:apoptotic process"/>
    <property type="evidence" value="ECO:0007669"/>
    <property type="project" value="Ensembl"/>
</dbReference>
<proteinExistence type="inferred from homology"/>
<feature type="region of interest" description="Disordered" evidence="6">
    <location>
        <begin position="422"/>
        <end position="477"/>
    </location>
</feature>
<dbReference type="InterPro" id="IPR041322">
    <property type="entry name" value="SYCP2_ARLD"/>
</dbReference>
<dbReference type="PANTHER" id="PTHR15607">
    <property type="entry name" value="SYNAPTONEMAL COMPLEX PROTEIN-RELATED"/>
    <property type="match status" value="1"/>
</dbReference>
<dbReference type="GO" id="GO:0051093">
    <property type="term" value="P:negative regulation of developmental process"/>
    <property type="evidence" value="ECO:0007669"/>
    <property type="project" value="Ensembl"/>
</dbReference>
<feature type="compositionally biased region" description="Polar residues" evidence="6">
    <location>
        <begin position="448"/>
        <end position="462"/>
    </location>
</feature>
<protein>
    <submittedName>
        <fullName evidence="9">Synaptonemal complex protein 2</fullName>
    </submittedName>
</protein>
<feature type="compositionally biased region" description="Basic residues" evidence="6">
    <location>
        <begin position="682"/>
        <end position="692"/>
    </location>
</feature>
<evidence type="ECO:0000259" key="8">
    <source>
        <dbReference type="Pfam" id="PF18584"/>
    </source>
</evidence>
<evidence type="ECO:0000256" key="1">
    <source>
        <dbReference type="ARBA" id="ARBA00004123"/>
    </source>
</evidence>
<reference evidence="9" key="1">
    <citation type="submission" date="2025-08" db="UniProtKB">
        <authorList>
            <consortium name="Ensembl"/>
        </authorList>
    </citation>
    <scope>IDENTIFICATION</scope>
</reference>
<accession>A0A8C9KBR0</accession>
<evidence type="ECO:0000256" key="6">
    <source>
        <dbReference type="SAM" id="MobiDB-lite"/>
    </source>
</evidence>
<feature type="region of interest" description="Disordered" evidence="6">
    <location>
        <begin position="1065"/>
        <end position="1086"/>
    </location>
</feature>
<evidence type="ECO:0000256" key="3">
    <source>
        <dbReference type="ARBA" id="ARBA00007960"/>
    </source>
</evidence>
<keyword evidence="4" id="KW-0158">Chromosome</keyword>
<keyword evidence="10" id="KW-1185">Reference proteome</keyword>
<feature type="region of interest" description="Disordered" evidence="6">
    <location>
        <begin position="362"/>
        <end position="397"/>
    </location>
</feature>
<dbReference type="GO" id="GO:0007143">
    <property type="term" value="P:female meiotic nuclear division"/>
    <property type="evidence" value="ECO:0007669"/>
    <property type="project" value="Ensembl"/>
</dbReference>
<dbReference type="GO" id="GO:0048808">
    <property type="term" value="P:male genitalia morphogenesis"/>
    <property type="evidence" value="ECO:0007669"/>
    <property type="project" value="Ensembl"/>
</dbReference>
<feature type="region of interest" description="Disordered" evidence="6">
    <location>
        <begin position="674"/>
        <end position="698"/>
    </location>
</feature>
<feature type="region of interest" description="Disordered" evidence="6">
    <location>
        <begin position="570"/>
        <end position="636"/>
    </location>
</feature>
<feature type="compositionally biased region" description="Basic and acidic residues" evidence="6">
    <location>
        <begin position="921"/>
        <end position="932"/>
    </location>
</feature>
<organism evidence="9 10">
    <name type="scientific">Panthera tigris altaica</name>
    <name type="common">Siberian tiger</name>
    <dbReference type="NCBI Taxonomy" id="74533"/>
    <lineage>
        <taxon>Eukaryota</taxon>
        <taxon>Metazoa</taxon>
        <taxon>Chordata</taxon>
        <taxon>Craniata</taxon>
        <taxon>Vertebrata</taxon>
        <taxon>Euteleostomi</taxon>
        <taxon>Mammalia</taxon>
        <taxon>Eutheria</taxon>
        <taxon>Laurasiatheria</taxon>
        <taxon>Carnivora</taxon>
        <taxon>Feliformia</taxon>
        <taxon>Felidae</taxon>
        <taxon>Pantherinae</taxon>
        <taxon>Panthera</taxon>
    </lineage>
</organism>
<dbReference type="InterPro" id="IPR024835">
    <property type="entry name" value="SYCP2-like"/>
</dbReference>
<name>A0A8C9KBR0_PANTA</name>
<dbReference type="Proteomes" id="UP000675900">
    <property type="component" value="Unassembled WGS sequence"/>
</dbReference>
<keyword evidence="5" id="KW-0539">Nucleus</keyword>
<feature type="domain" description="Synaptonemal complex protein 2 Spt16M-like" evidence="8">
    <location>
        <begin position="211"/>
        <end position="310"/>
    </location>
</feature>
<evidence type="ECO:0000256" key="5">
    <source>
        <dbReference type="ARBA" id="ARBA00023242"/>
    </source>
</evidence>
<dbReference type="GO" id="GO:2000242">
    <property type="term" value="P:negative regulation of reproductive process"/>
    <property type="evidence" value="ECO:0007669"/>
    <property type="project" value="Ensembl"/>
</dbReference>
<dbReference type="Pfam" id="PF18584">
    <property type="entry name" value="SYCP2_SLD"/>
    <property type="match status" value="1"/>
</dbReference>
<evidence type="ECO:0000256" key="4">
    <source>
        <dbReference type="ARBA" id="ARBA00022454"/>
    </source>
</evidence>
<evidence type="ECO:0000259" key="7">
    <source>
        <dbReference type="Pfam" id="PF18581"/>
    </source>
</evidence>
<feature type="compositionally biased region" description="Basic residues" evidence="6">
    <location>
        <begin position="933"/>
        <end position="943"/>
    </location>
</feature>
<sequence>MPIRPDLQQLEKCIDDALRKNDFKPLKTLLQIGVCEDVKIKCSKQFLHKLDDLVCRELNKKDIQTVSTIFVSFGRCGKNISILGQAGLLTMIKQGLVQKISTKCIILNRGNSKDEAAINMIEDLFDLLMALKKMNAMLDKMPQDTRTILSEQEMFILIMTSEKQRQELSCRWFSMDFIANAFKGIKDSEFETDCRVFLNLVNGMLGDKRRVFTFPCLSAFLDKHELKIPSDEKLEEFWIDFNLGSQALSFYVAGDNDVKWQHRNELRESKKLLTIILKNIVKISKREGKELLLYFDASLEIASVTQKIWGANKYREFTRKQGISVAKTSVHIIFDASGSQILVPESQISPMQEEIISLKEKPNSQKEFAKPPKCIKNSNQGDRKNSQLGVITPSKRKMSEASMIIPGADRYTVRSPILLINTSTPRRGRVKPPLHMMSSAEKPDIPKTSESGVDNAESLTSRPSEERKSRDNTDKRIKTAKAVEKTENKDTEFLSQNFNKLPDAVPDSQTVGKKDKPGLSDVLDNVCGNKMNSKWSCWTPVANINLRNNKRASTSSGDTFNQGIIVKKLTKQKSSSSTSGDNCEETEKVQHKKKTTQHSEIDKVEVGVCKRDSQQQLNHPKRSELKNTESTKQSDWRIESETTFKSVLLNKTVEESLIYRKKYILSKDMNTAICDKSPSPRKNVKSHRRSGKRLTSQLDSWDLKQKQMREKSKEKGFTDAADSLINQLNKRYKPKDDIKSTRKFKESLIDGGFSNKSDLQLSKEKVQKKSYRQLKTTFVNVTSECPLNDVYNFNLNGADEPIIKLGIQEFQAAATEACVDNSIKLIGLRNHDELESSLKTKDKKIVANHKKKNLFSDTDTEYRCDDSKTDVSWLKEPKSKPQLIDYSRNKNVKKQKSGKSRPSLERGQPRSKMTPNKNTTKKVEETVPDGRTRLPRRVAKTKKNYKDLSNSESESEQEFSHSLKEKLLVKEENIHSRSKTIKLPKKQKKAFSAESQKDISKEWKNSSLLKDAVRDNSLGLSPVSLSGSPSSTEVMRCIEKITEKDFTQDYDCITKSISPYLKTSSPESLNSKYRVGGPAKSPKNSDKNVCARERCSPIPRSFLLVRIYAIFLLYQIYLKWGNHFPLILIKYTLLGNHSASPLSMSSEGREQIRCDIPCDSTHVSGPTQHFSRKRMYIEEDNLSNADVVEEEEEGRVYLLPKKLSRTEDTDNHTYKVSESISPLSTNDLSLPAESWESEISGVGMMCEKLNTEFRRKFHIRQKMMDYFAKQSWKTAQQHLTNMNHQIQEYRIKKLDKFQFIIIEELENFEKDSQSLKDLEKEFVELGEKILQKYSAYQKSELQRLHHLKASLDKNVFYNTDYEDAVFTSEMCSMKEDMKVLQEQLLKDMVEEELLNVRRGLMSLFMAHERNVHV</sequence>
<dbReference type="PANTHER" id="PTHR15607:SF12">
    <property type="entry name" value="SYNAPTONEMAL COMPLEX PROTEIN 2"/>
    <property type="match status" value="1"/>
</dbReference>
<comment type="subcellular location">
    <subcellularLocation>
        <location evidence="2">Chromosome</location>
    </subcellularLocation>
    <subcellularLocation>
        <location evidence="1">Nucleus</location>
    </subcellularLocation>
</comment>
<dbReference type="InterPro" id="IPR040560">
    <property type="entry name" value="SYCP2_SLD"/>
</dbReference>
<feature type="compositionally biased region" description="Basic and acidic residues" evidence="6">
    <location>
        <begin position="597"/>
        <end position="613"/>
    </location>
</feature>
<dbReference type="GO" id="GO:0007140">
    <property type="term" value="P:male meiotic nuclear division"/>
    <property type="evidence" value="ECO:0007669"/>
    <property type="project" value="Ensembl"/>
</dbReference>
<comment type="similarity">
    <text evidence="3">Belongs to the SYCP2 family.</text>
</comment>
<dbReference type="Pfam" id="PF18581">
    <property type="entry name" value="SYCP2_ARLD"/>
    <property type="match status" value="1"/>
</dbReference>
<dbReference type="GO" id="GO:0043066">
    <property type="term" value="P:negative regulation of apoptotic process"/>
    <property type="evidence" value="ECO:0007669"/>
    <property type="project" value="Ensembl"/>
</dbReference>
<feature type="compositionally biased region" description="Basic and acidic residues" evidence="6">
    <location>
        <begin position="463"/>
        <end position="477"/>
    </location>
</feature>
<dbReference type="GeneTree" id="ENSGT00530000063859"/>
<feature type="compositionally biased region" description="Basic residues" evidence="6">
    <location>
        <begin position="890"/>
        <end position="899"/>
    </location>
</feature>
<feature type="region of interest" description="Disordered" evidence="6">
    <location>
        <begin position="880"/>
        <end position="959"/>
    </location>
</feature>
<dbReference type="GO" id="GO:0000779">
    <property type="term" value="C:condensed chromosome, centromeric region"/>
    <property type="evidence" value="ECO:0007669"/>
    <property type="project" value="TreeGrafter"/>
</dbReference>
<dbReference type="Ensembl" id="ENSPTIT00000020007.1">
    <property type="protein sequence ID" value="ENSPTIP00000015853.1"/>
    <property type="gene ID" value="ENSPTIG00000014762.1"/>
</dbReference>
<feature type="domain" description="Synaptonemal complex protein 2 armadillo-repeat-like" evidence="7">
    <location>
        <begin position="9"/>
        <end position="135"/>
    </location>
</feature>